<dbReference type="GO" id="GO:0003999">
    <property type="term" value="F:adenine phosphoribosyltransferase activity"/>
    <property type="evidence" value="ECO:0007669"/>
    <property type="project" value="UniProtKB-EC"/>
</dbReference>
<keyword evidence="2" id="KW-0808">Transferase</keyword>
<dbReference type="InterPro" id="IPR000836">
    <property type="entry name" value="PRTase_dom"/>
</dbReference>
<dbReference type="CDD" id="cd06223">
    <property type="entry name" value="PRTases_typeI"/>
    <property type="match status" value="1"/>
</dbReference>
<accession>A0AAE3G739</accession>
<keyword evidence="3" id="KW-1185">Reference proteome</keyword>
<protein>
    <submittedName>
        <fullName evidence="2">Adenine phosphoribosyltransferase</fullName>
        <ecNumber evidence="2">2.4.2.7</ecNumber>
    </submittedName>
</protein>
<dbReference type="RefSeq" id="WP_253477932.1">
    <property type="nucleotide sequence ID" value="NZ_JALJXV010000005.1"/>
</dbReference>
<dbReference type="PANTHER" id="PTHR43218">
    <property type="entry name" value="PHOSPHORIBOSYLTRANSFERASE-RELATED"/>
    <property type="match status" value="1"/>
</dbReference>
<sequence length="183" mass="19834">MSEARDTYPLRIDSVERRLPLFAIEPGLSIAVLNILGDTELVEAAATGLCRRIAGLDPDLIVTPEAKSIPLAHAMSVQSGHPYVVLRKSYKSYMGDALQSRTVSITTGSTQTLYLDEKDRRLLAGRRVLLVDDVVSTGSTLEGMRSLMEQAHAEVVGVAAICTEGEQAMDDVIALAHLPLFRT</sequence>
<dbReference type="Gene3D" id="3.40.50.2020">
    <property type="match status" value="1"/>
</dbReference>
<dbReference type="Pfam" id="PF00156">
    <property type="entry name" value="Pribosyltran"/>
    <property type="match status" value="1"/>
</dbReference>
<dbReference type="EC" id="2.4.2.7" evidence="2"/>
<dbReference type="AlphaFoldDB" id="A0AAE3G739"/>
<dbReference type="InterPro" id="IPR029057">
    <property type="entry name" value="PRTase-like"/>
</dbReference>
<dbReference type="NCBIfam" id="NF005592">
    <property type="entry name" value="PRK07322.1"/>
    <property type="match status" value="1"/>
</dbReference>
<name>A0AAE3G739_9GAMM</name>
<feature type="domain" description="Phosphoribosyltransferase" evidence="1">
    <location>
        <begin position="43"/>
        <end position="171"/>
    </location>
</feature>
<dbReference type="PANTHER" id="PTHR43218:SF1">
    <property type="entry name" value="PHOSPHORIBOSYLTRANSFERASE"/>
    <property type="match status" value="1"/>
</dbReference>
<dbReference type="Proteomes" id="UP001205843">
    <property type="component" value="Unassembled WGS sequence"/>
</dbReference>
<dbReference type="EMBL" id="JALJXV010000005">
    <property type="protein sequence ID" value="MCP1675057.1"/>
    <property type="molecule type" value="Genomic_DNA"/>
</dbReference>
<keyword evidence="2" id="KW-0328">Glycosyltransferase</keyword>
<evidence type="ECO:0000259" key="1">
    <source>
        <dbReference type="Pfam" id="PF00156"/>
    </source>
</evidence>
<organism evidence="2 3">
    <name type="scientific">Natronocella acetinitrilica</name>
    <dbReference type="NCBI Taxonomy" id="414046"/>
    <lineage>
        <taxon>Bacteria</taxon>
        <taxon>Pseudomonadati</taxon>
        <taxon>Pseudomonadota</taxon>
        <taxon>Gammaproteobacteria</taxon>
        <taxon>Chromatiales</taxon>
        <taxon>Ectothiorhodospiraceae</taxon>
        <taxon>Natronocella</taxon>
    </lineage>
</organism>
<dbReference type="SUPFAM" id="SSF53271">
    <property type="entry name" value="PRTase-like"/>
    <property type="match status" value="1"/>
</dbReference>
<proteinExistence type="predicted"/>
<reference evidence="2" key="1">
    <citation type="submission" date="2022-03" db="EMBL/GenBank/DDBJ databases">
        <title>Genomic Encyclopedia of Type Strains, Phase III (KMG-III): the genomes of soil and plant-associated and newly described type strains.</title>
        <authorList>
            <person name="Whitman W."/>
        </authorList>
    </citation>
    <scope>NUCLEOTIDE SEQUENCE</scope>
    <source>
        <strain evidence="2">ANL 6-2</strain>
    </source>
</reference>
<evidence type="ECO:0000313" key="3">
    <source>
        <dbReference type="Proteomes" id="UP001205843"/>
    </source>
</evidence>
<evidence type="ECO:0000313" key="2">
    <source>
        <dbReference type="EMBL" id="MCP1675057.1"/>
    </source>
</evidence>
<comment type="caution">
    <text evidence="2">The sequence shown here is derived from an EMBL/GenBank/DDBJ whole genome shotgun (WGS) entry which is preliminary data.</text>
</comment>
<gene>
    <name evidence="2" type="ORF">J2T57_002205</name>
</gene>